<accession>A0A445MEU2</accession>
<dbReference type="EMBL" id="KV875741">
    <property type="protein sequence ID" value="RZR72708.1"/>
    <property type="molecule type" value="Genomic_DNA"/>
</dbReference>
<dbReference type="Proteomes" id="UP000290560">
    <property type="component" value="Unassembled WGS sequence"/>
</dbReference>
<proteinExistence type="predicted"/>
<organism evidence="1">
    <name type="scientific">Ensete ventricosum</name>
    <name type="common">Abyssinian banana</name>
    <name type="synonym">Musa ensete</name>
    <dbReference type="NCBI Taxonomy" id="4639"/>
    <lineage>
        <taxon>Eukaryota</taxon>
        <taxon>Viridiplantae</taxon>
        <taxon>Streptophyta</taxon>
        <taxon>Embryophyta</taxon>
        <taxon>Tracheophyta</taxon>
        <taxon>Spermatophyta</taxon>
        <taxon>Magnoliopsida</taxon>
        <taxon>Liliopsida</taxon>
        <taxon>Zingiberales</taxon>
        <taxon>Musaceae</taxon>
        <taxon>Ensete</taxon>
    </lineage>
</organism>
<protein>
    <submittedName>
        <fullName evidence="1">Uncharacterized protein</fullName>
    </submittedName>
</protein>
<reference evidence="1" key="1">
    <citation type="journal article" date="2018" name="Data Brief">
        <title>Genome sequence data from 17 accessions of Ensete ventricosum, a staple food crop for millions in Ethiopia.</title>
        <authorList>
            <person name="Yemataw Z."/>
            <person name="Muzemil S."/>
            <person name="Ambachew D."/>
            <person name="Tripathi L."/>
            <person name="Tesfaye K."/>
            <person name="Chala A."/>
            <person name="Farbos A."/>
            <person name="O'Neill P."/>
            <person name="Moore K."/>
            <person name="Grant M."/>
            <person name="Studholme D.J."/>
        </authorList>
    </citation>
    <scope>NUCLEOTIDE SEQUENCE [LARGE SCALE GENOMIC DNA]</scope>
    <source>
        <tissue evidence="1">Leaf</tissue>
    </source>
</reference>
<dbReference type="AlphaFoldDB" id="A0A445MEU2"/>
<name>A0A445MEU2_ENSVE</name>
<evidence type="ECO:0000313" key="1">
    <source>
        <dbReference type="EMBL" id="RZR72708.1"/>
    </source>
</evidence>
<sequence length="89" mass="10017">MGIVAGESDRTSACLNLVSKTEEGLCRDDGRSGVHNWWREPWVSQHPPIAVRGMCRHDNLLRLGKGVWSPKMLRISVARRALLRHGPSF</sequence>
<gene>
    <name evidence="1" type="ORF">BHM03_00016033</name>
</gene>